<feature type="repeat" description="ANK" evidence="3">
    <location>
        <begin position="1277"/>
        <end position="1309"/>
    </location>
</feature>
<dbReference type="PANTHER" id="PTHR24198">
    <property type="entry name" value="ANKYRIN REPEAT AND PROTEIN KINASE DOMAIN-CONTAINING PROTEIN"/>
    <property type="match status" value="1"/>
</dbReference>
<feature type="repeat" description="ANK" evidence="3">
    <location>
        <begin position="1351"/>
        <end position="1383"/>
    </location>
</feature>
<feature type="repeat" description="ANK" evidence="3">
    <location>
        <begin position="1069"/>
        <end position="1101"/>
    </location>
</feature>
<name>A0AAX4IY71_9PEZI</name>
<gene>
    <name evidence="5" type="ORF">CDEST_13151</name>
</gene>
<dbReference type="Gene3D" id="1.25.40.20">
    <property type="entry name" value="Ankyrin repeat-containing domain"/>
    <property type="match status" value="6"/>
</dbReference>
<evidence type="ECO:0000256" key="2">
    <source>
        <dbReference type="ARBA" id="ARBA00023043"/>
    </source>
</evidence>
<keyword evidence="2 3" id="KW-0040">ANK repeat</keyword>
<dbReference type="PROSITE" id="PS50837">
    <property type="entry name" value="NACHT"/>
    <property type="match status" value="1"/>
</dbReference>
<feature type="domain" description="NACHT" evidence="4">
    <location>
        <begin position="217"/>
        <end position="359"/>
    </location>
</feature>
<feature type="repeat" description="ANK" evidence="3">
    <location>
        <begin position="1613"/>
        <end position="1645"/>
    </location>
</feature>
<feature type="repeat" description="ANK" evidence="3">
    <location>
        <begin position="1419"/>
        <end position="1451"/>
    </location>
</feature>
<feature type="repeat" description="ANK" evidence="3">
    <location>
        <begin position="1751"/>
        <end position="1779"/>
    </location>
</feature>
<accession>A0AAX4IY71</accession>
<dbReference type="InterPro" id="IPR054471">
    <property type="entry name" value="GPIID_WHD"/>
</dbReference>
<evidence type="ECO:0000256" key="1">
    <source>
        <dbReference type="ARBA" id="ARBA00022737"/>
    </source>
</evidence>
<dbReference type="PROSITE" id="PS50088">
    <property type="entry name" value="ANK_REPEAT"/>
    <property type="match status" value="20"/>
</dbReference>
<dbReference type="GeneID" id="87949651"/>
<feature type="repeat" description="ANK" evidence="3">
    <location>
        <begin position="1452"/>
        <end position="1485"/>
    </location>
</feature>
<feature type="repeat" description="ANK" evidence="3">
    <location>
        <begin position="708"/>
        <end position="740"/>
    </location>
</feature>
<feature type="repeat" description="ANK" evidence="3">
    <location>
        <begin position="1003"/>
        <end position="1035"/>
    </location>
</feature>
<reference evidence="6" key="1">
    <citation type="journal article" date="2023" name="bioRxiv">
        <title>Complete genome of the Medicago anthracnose fungus, Colletotrichum destructivum, reveals a mini-chromosome-like region within a core chromosome.</title>
        <authorList>
            <person name="Lapalu N."/>
            <person name="Simon A."/>
            <person name="Lu A."/>
            <person name="Plaumann P.-L."/>
            <person name="Amselem J."/>
            <person name="Pigne S."/>
            <person name="Auger A."/>
            <person name="Koch C."/>
            <person name="Dallery J.-F."/>
            <person name="O'Connell R.J."/>
        </authorList>
    </citation>
    <scope>NUCLEOTIDE SEQUENCE [LARGE SCALE GENOMIC DNA]</scope>
    <source>
        <strain evidence="6">CBS 520.97</strain>
    </source>
</reference>
<feature type="repeat" description="ANK" evidence="3">
    <location>
        <begin position="1109"/>
        <end position="1137"/>
    </location>
</feature>
<protein>
    <submittedName>
        <fullName evidence="5">NACHT nucleoside triphosphatase, P-loop containing nucleoside triphosphate hydrolase</fullName>
    </submittedName>
</protein>
<evidence type="ECO:0000256" key="3">
    <source>
        <dbReference type="PROSITE-ProRule" id="PRU00023"/>
    </source>
</evidence>
<dbReference type="PANTHER" id="PTHR24198:SF165">
    <property type="entry name" value="ANKYRIN REPEAT-CONTAINING PROTEIN-RELATED"/>
    <property type="match status" value="1"/>
</dbReference>
<evidence type="ECO:0000313" key="5">
    <source>
        <dbReference type="EMBL" id="WQF88137.1"/>
    </source>
</evidence>
<dbReference type="Pfam" id="PF00023">
    <property type="entry name" value="Ank"/>
    <property type="match status" value="3"/>
</dbReference>
<dbReference type="InterPro" id="IPR007111">
    <property type="entry name" value="NACHT_NTPase"/>
</dbReference>
<dbReference type="InterPro" id="IPR002110">
    <property type="entry name" value="Ankyrin_rpt"/>
</dbReference>
<keyword evidence="1" id="KW-0677">Repeat</keyword>
<dbReference type="PROSITE" id="PS50297">
    <property type="entry name" value="ANK_REP_REGION"/>
    <property type="match status" value="17"/>
</dbReference>
<proteinExistence type="predicted"/>
<dbReference type="SUPFAM" id="SSF48403">
    <property type="entry name" value="Ankyrin repeat"/>
    <property type="match status" value="4"/>
</dbReference>
<dbReference type="InterPro" id="IPR027417">
    <property type="entry name" value="P-loop_NTPase"/>
</dbReference>
<evidence type="ECO:0000259" key="4">
    <source>
        <dbReference type="PROSITE" id="PS50837"/>
    </source>
</evidence>
<dbReference type="Pfam" id="PF13606">
    <property type="entry name" value="Ank_3"/>
    <property type="match status" value="1"/>
</dbReference>
<feature type="repeat" description="ANK" evidence="3">
    <location>
        <begin position="748"/>
        <end position="780"/>
    </location>
</feature>
<feature type="repeat" description="ANK" evidence="3">
    <location>
        <begin position="1310"/>
        <end position="1342"/>
    </location>
</feature>
<organism evidence="5 6">
    <name type="scientific">Colletotrichum destructivum</name>
    <dbReference type="NCBI Taxonomy" id="34406"/>
    <lineage>
        <taxon>Eukaryota</taxon>
        <taxon>Fungi</taxon>
        <taxon>Dikarya</taxon>
        <taxon>Ascomycota</taxon>
        <taxon>Pezizomycotina</taxon>
        <taxon>Sordariomycetes</taxon>
        <taxon>Hypocreomycetidae</taxon>
        <taxon>Glomerellales</taxon>
        <taxon>Glomerellaceae</taxon>
        <taxon>Colletotrichum</taxon>
        <taxon>Colletotrichum destructivum species complex</taxon>
    </lineage>
</organism>
<dbReference type="InterPro" id="IPR056884">
    <property type="entry name" value="NPHP3-like_N"/>
</dbReference>
<sequence length="1808" mass="197480">MADPLSTAGTAVGIVSLGIQVTQALFKYYNDVKDQPSDTSRTLKKLERLLHFLGRLESHLGSKDRNEELTDGVRDAVRNCGECVEELQTTVEKFEQAPDGRFRTAVRATGRRLAYPFRLSTLQKLDEDIDDAISQLSLALALLQQDTVDHIENDVEDIKAVLAAVSALIVSAEIRDWLKAPDATVNFNDACTKKHPGTGLWFVKGDVFNTWIKERQSFLWLRGFAGCGKTVLSSTAIQYARRHQRSDPHIGLCFFYFTFNDEVKQDESAMLRALILQLSNQLKHTPRCLEDLHGNHRNSTPPATGLLECLRQIVGMFGDVYIILDALDESPDPKFRRSMLGTLRRMRAWPGLHLLVTSRDLPDISESLKATQEQTIAMTKENVDGYIAAFVTERLRDDEELQKLKKYHARIEQVLTGKAQGVWVECQFLELRQCPKSPRFIEQRLNSLPRTLDETYERMLQNIPPESQEPAQQLLSILCCATRPLTVPELIDVLAVDAIVPLKTGGTPTFDIERRVEDIDDLQQICPGFTEVVIDHSTKAATIRIAHFSVQEYLESERIAHHKSAAPYQVQIENAHALMASISLTFLLEEDLEDLEVDEIRKEYPLIGYAAQHWPHHFHKSTQQQVKLDRLAIELFTNGRGSLTKSIKIWNLDRNSGTTPGGQFPTELYYASFLGLSSVIDALFSESRDPLRLQNSTALDMLHTPCGYHGTPLQAAATSGHQDVVKALLEKGARPNKKLSLGYSSCSSYGSPLMAAAGEGHEKIVELLLDHGANINTKVGPRTAISEAARKGHCRIVQLLLHRGSHLDENVFFEASGSGSKETVSVLLDAGASINAQDDDKYTGPRTALTVAIENGHEEVAELLLRNGAQLTISMPGGRAIEALEMIWDGNQFRPKTPAGGLVRSLVQCFIATSTSESSLLEHRFPTYLRAASGIGDEQLVRLLLDMENNFSKFNSWKTALLEASARGHQTIVEMLLDRGVDVNVRNERESHNLRYGSLNHGHLGTPLQLASRAGLEEMVDLILQRGGDPNAPGVLGEIGTALREASSGGHVAAVKLLLANGATPDDVEAAIALGQASRKGHAQIVKLLIENGAPVNGCNPEDPWNIPAIHEAVAGGHIDIIKILLDKEADLHLQSSFYGSALHAAAGHRHENAVRVLLENGANIHCTYGEDERTALTVASTCGHAGVVQTLLEHGAGKDDQNSGARLLAALSAALSSKTFNGEVAQLLLNEIIRSTITLKVCFEDHHGMLENTARNGHISAVAWLLEISGSTSAEELSEALGEASNFGHTEIVQLLLDNGADVNSHSRDGELPLYRATRRGFKQTAQLLIRAGAQVNALNRYARYCDYRSGDRATFAAAANGHTEILRILLSNGGDPNLESDSLFDNLALHAATRRGHKEAVLLLLEYGANINATSRINETALLIASGMCQRDIIKLLLQRGADVNIACGKHETALQAASAQGGYGDLVELLVRNGADINARAGRYGTAVIAASANGNSEVVEFLIREGADLSIEGSVEFRTAFGAALSEGHMDTAELLIKNGCNIRFALQSALEWGCKSMAERLLPFVVDEMKPQAPENSSALDSPAVDGFLEISRRLLGNREDSHEEQASHETPLVLAISEGRRDVAELIIKYGADINNGTITPLQLAASLGDGQIVLALLRHGADSEVLKDDEEWPALLCALFQGHTEVATLLLNQGLDISSNYGGEGTALQMAAYVGNIPAAEYLIQHGSDVNAPQGWRRWKFGPALYEAVLEGYADMTELLLDHGADANTHYEEYEGVFAAALEAGHEDVIRLLTDRGLAHE</sequence>
<feature type="repeat" description="ANK" evidence="3">
    <location>
        <begin position="956"/>
        <end position="988"/>
    </location>
</feature>
<dbReference type="InterPro" id="IPR036770">
    <property type="entry name" value="Ankyrin_rpt-contain_sf"/>
</dbReference>
<dbReference type="SMART" id="SM00248">
    <property type="entry name" value="ANK"/>
    <property type="match status" value="25"/>
</dbReference>
<dbReference type="PRINTS" id="PR01415">
    <property type="entry name" value="ANKYRIN"/>
</dbReference>
<feature type="repeat" description="ANK" evidence="3">
    <location>
        <begin position="1486"/>
        <end position="1518"/>
    </location>
</feature>
<feature type="repeat" description="ANK" evidence="3">
    <location>
        <begin position="1141"/>
        <end position="1166"/>
    </location>
</feature>
<dbReference type="Pfam" id="PF24883">
    <property type="entry name" value="NPHP3_N"/>
    <property type="match status" value="1"/>
</dbReference>
<keyword evidence="5" id="KW-0378">Hydrolase</keyword>
<dbReference type="RefSeq" id="XP_062785358.1">
    <property type="nucleotide sequence ID" value="XM_062929307.1"/>
</dbReference>
<feature type="repeat" description="ANK" evidence="3">
    <location>
        <begin position="1172"/>
        <end position="1204"/>
    </location>
</feature>
<dbReference type="Pfam" id="PF22939">
    <property type="entry name" value="WHD_GPIID"/>
    <property type="match status" value="1"/>
</dbReference>
<keyword evidence="6" id="KW-1185">Reference proteome</keyword>
<dbReference type="EMBL" id="CP137313">
    <property type="protein sequence ID" value="WQF88137.1"/>
    <property type="molecule type" value="Genomic_DNA"/>
</dbReference>
<feature type="repeat" description="ANK" evidence="3">
    <location>
        <begin position="844"/>
        <end position="876"/>
    </location>
</feature>
<feature type="repeat" description="ANK" evidence="3">
    <location>
        <begin position="1386"/>
        <end position="1418"/>
    </location>
</feature>
<dbReference type="Gene3D" id="3.40.50.300">
    <property type="entry name" value="P-loop containing nucleotide triphosphate hydrolases"/>
    <property type="match status" value="1"/>
</dbReference>
<dbReference type="GO" id="GO:0016787">
    <property type="term" value="F:hydrolase activity"/>
    <property type="evidence" value="ECO:0007669"/>
    <property type="project" value="UniProtKB-KW"/>
</dbReference>
<feature type="repeat" description="ANK" evidence="3">
    <location>
        <begin position="1643"/>
        <end position="1675"/>
    </location>
</feature>
<dbReference type="KEGG" id="cdet:87949651"/>
<dbReference type="SUPFAM" id="SSF52540">
    <property type="entry name" value="P-loop containing nucleoside triphosphate hydrolases"/>
    <property type="match status" value="1"/>
</dbReference>
<dbReference type="Proteomes" id="UP001322277">
    <property type="component" value="Chromosome 9"/>
</dbReference>
<feature type="repeat" description="ANK" evidence="3">
    <location>
        <begin position="1710"/>
        <end position="1742"/>
    </location>
</feature>
<evidence type="ECO:0000313" key="6">
    <source>
        <dbReference type="Proteomes" id="UP001322277"/>
    </source>
</evidence>
<dbReference type="Pfam" id="PF12796">
    <property type="entry name" value="Ank_2"/>
    <property type="match status" value="8"/>
</dbReference>